<protein>
    <submittedName>
        <fullName evidence="1">SRPBCC domain-containing protein</fullName>
    </submittedName>
</protein>
<accession>A0ABS0X3B9</accession>
<reference evidence="1 2" key="1">
    <citation type="submission" date="2020-12" db="EMBL/GenBank/DDBJ databases">
        <title>Streptomyces typhae sp. nov., a novel endophytic actinomycete isolated from the root of cattail pollen (Typha angustifolia L.).</title>
        <authorList>
            <person name="Peng C."/>
            <person name="Liu C."/>
        </authorList>
    </citation>
    <scope>NUCLEOTIDE SEQUENCE [LARGE SCALE GENOMIC DNA]</scope>
    <source>
        <strain evidence="1 2">JCM 4753</strain>
    </source>
</reference>
<comment type="caution">
    <text evidence="1">The sequence shown here is derived from an EMBL/GenBank/DDBJ whole genome shotgun (WGS) entry which is preliminary data.</text>
</comment>
<dbReference type="InterPro" id="IPR023393">
    <property type="entry name" value="START-like_dom_sf"/>
</dbReference>
<dbReference type="Proteomes" id="UP000634780">
    <property type="component" value="Unassembled WGS sequence"/>
</dbReference>
<dbReference type="SUPFAM" id="SSF55961">
    <property type="entry name" value="Bet v1-like"/>
    <property type="match status" value="1"/>
</dbReference>
<sequence length="239" mass="26947">MVREFEVGSPPRQVWDAFTTVTGTGGWLWPMEYEPRVGGAAPHGAVVTVWDPPRRLSVRSDGPAALFAERSTIQLEHLIEPCDGGRRAWVRHAHSGIFTQDWDLQYDAASKHTDFYLHTLREYLTYFAGRPVTFTHLDAPAAATARGAFTRLARELGLPTDASEGARFRLSAAGTELDAVLDFRTPYFIGLRTDDALYRFFGRNHFGRRVGVTVHDFAQHADAKRAEPAWRDWLTRLYG</sequence>
<organism evidence="1 2">
    <name type="scientific">Streptomyces flavofungini</name>
    <dbReference type="NCBI Taxonomy" id="68200"/>
    <lineage>
        <taxon>Bacteria</taxon>
        <taxon>Bacillati</taxon>
        <taxon>Actinomycetota</taxon>
        <taxon>Actinomycetes</taxon>
        <taxon>Kitasatosporales</taxon>
        <taxon>Streptomycetaceae</taxon>
        <taxon>Streptomyces</taxon>
    </lineage>
</organism>
<keyword evidence="2" id="KW-1185">Reference proteome</keyword>
<proteinExistence type="predicted"/>
<evidence type="ECO:0000313" key="1">
    <source>
        <dbReference type="EMBL" id="MBJ3807682.1"/>
    </source>
</evidence>
<dbReference type="EMBL" id="JAEKOZ010000005">
    <property type="protein sequence ID" value="MBJ3807682.1"/>
    <property type="molecule type" value="Genomic_DNA"/>
</dbReference>
<evidence type="ECO:0000313" key="2">
    <source>
        <dbReference type="Proteomes" id="UP000634780"/>
    </source>
</evidence>
<name>A0ABS0X3B9_9ACTN</name>
<dbReference type="Gene3D" id="3.30.530.20">
    <property type="match status" value="1"/>
</dbReference>
<gene>
    <name evidence="1" type="ORF">JGB26_11225</name>
</gene>